<dbReference type="Gene3D" id="3.30.470.20">
    <property type="entry name" value="ATP-grasp fold, B domain"/>
    <property type="match status" value="1"/>
</dbReference>
<dbReference type="InterPro" id="IPR011761">
    <property type="entry name" value="ATP-grasp"/>
</dbReference>
<evidence type="ECO:0000256" key="9">
    <source>
        <dbReference type="ARBA" id="ARBA00038345"/>
    </source>
</evidence>
<dbReference type="FunCoup" id="W0RM93">
    <property type="interactions" value="453"/>
</dbReference>
<dbReference type="Pfam" id="PF02843">
    <property type="entry name" value="GARS_C"/>
    <property type="match status" value="1"/>
</dbReference>
<feature type="domain" description="ATP-grasp" evidence="14">
    <location>
        <begin position="107"/>
        <end position="310"/>
    </location>
</feature>
<comment type="cofactor">
    <cofactor evidence="2">
        <name>Mg(2+)</name>
        <dbReference type="ChEBI" id="CHEBI:18420"/>
    </cofactor>
</comment>
<dbReference type="InterPro" id="IPR020561">
    <property type="entry name" value="PRibGlycinamid_synth_ATP-grasp"/>
</dbReference>
<dbReference type="GO" id="GO:0004637">
    <property type="term" value="F:phosphoribosylamine-glycine ligase activity"/>
    <property type="evidence" value="ECO:0007669"/>
    <property type="project" value="UniProtKB-UniRule"/>
</dbReference>
<dbReference type="UniPathway" id="UPA00074">
    <property type="reaction ID" value="UER00125"/>
</dbReference>
<dbReference type="PANTHER" id="PTHR43472">
    <property type="entry name" value="PHOSPHORIBOSYLAMINE--GLYCINE LIGASE"/>
    <property type="match status" value="1"/>
</dbReference>
<accession>W0RM93</accession>
<dbReference type="Pfam" id="PF02844">
    <property type="entry name" value="GARS_N"/>
    <property type="match status" value="1"/>
</dbReference>
<comment type="pathway">
    <text evidence="3 12">Purine metabolism; IMP biosynthesis via de novo pathway; N(1)-(5-phospho-D-ribosyl)glycinamide from 5-phospho-alpha-D-ribose 1-diphosphate: step 2/2.</text>
</comment>
<dbReference type="InterPro" id="IPR000115">
    <property type="entry name" value="PRibGlycinamide_synth"/>
</dbReference>
<dbReference type="InterPro" id="IPR037123">
    <property type="entry name" value="PRibGlycinamide_synth_C_sf"/>
</dbReference>
<dbReference type="SUPFAM" id="SSF52440">
    <property type="entry name" value="PreATP-grasp domain"/>
    <property type="match status" value="1"/>
</dbReference>
<dbReference type="eggNOG" id="COG0151">
    <property type="taxonomic scope" value="Bacteria"/>
</dbReference>
<dbReference type="InterPro" id="IPR020560">
    <property type="entry name" value="PRibGlycinamide_synth_C-dom"/>
</dbReference>
<evidence type="ECO:0000256" key="8">
    <source>
        <dbReference type="ARBA" id="ARBA00022840"/>
    </source>
</evidence>
<dbReference type="InterPro" id="IPR020562">
    <property type="entry name" value="PRibGlycinamide_synth_N"/>
</dbReference>
<dbReference type="InterPro" id="IPR013815">
    <property type="entry name" value="ATP_grasp_subdomain_1"/>
</dbReference>
<dbReference type="PANTHER" id="PTHR43472:SF1">
    <property type="entry name" value="PHOSPHORIBOSYLAMINE--GLYCINE LIGASE, CHLOROPLASTIC"/>
    <property type="match status" value="1"/>
</dbReference>
<evidence type="ECO:0000256" key="12">
    <source>
        <dbReference type="HAMAP-Rule" id="MF_00138"/>
    </source>
</evidence>
<keyword evidence="7 12" id="KW-0658">Purine biosynthesis</keyword>
<evidence type="ECO:0000256" key="2">
    <source>
        <dbReference type="ARBA" id="ARBA00001946"/>
    </source>
</evidence>
<dbReference type="EC" id="6.3.4.13" evidence="4 12"/>
<dbReference type="Gene3D" id="3.90.600.10">
    <property type="entry name" value="Phosphoribosylglycinamide synthetase, C-terminal domain"/>
    <property type="match status" value="1"/>
</dbReference>
<dbReference type="GO" id="GO:0006189">
    <property type="term" value="P:'de novo' IMP biosynthetic process"/>
    <property type="evidence" value="ECO:0007669"/>
    <property type="project" value="UniProtKB-UniRule"/>
</dbReference>
<dbReference type="PROSITE" id="PS00184">
    <property type="entry name" value="GARS"/>
    <property type="match status" value="1"/>
</dbReference>
<dbReference type="Pfam" id="PF01071">
    <property type="entry name" value="GARS_A"/>
    <property type="match status" value="1"/>
</dbReference>
<comment type="catalytic activity">
    <reaction evidence="12">
        <text>5-phospho-beta-D-ribosylamine + glycine + ATP = N(1)-(5-phospho-beta-D-ribosyl)glycinamide + ADP + phosphate + H(+)</text>
        <dbReference type="Rhea" id="RHEA:17453"/>
        <dbReference type="ChEBI" id="CHEBI:15378"/>
        <dbReference type="ChEBI" id="CHEBI:30616"/>
        <dbReference type="ChEBI" id="CHEBI:43474"/>
        <dbReference type="ChEBI" id="CHEBI:57305"/>
        <dbReference type="ChEBI" id="CHEBI:58681"/>
        <dbReference type="ChEBI" id="CHEBI:143788"/>
        <dbReference type="ChEBI" id="CHEBI:456216"/>
        <dbReference type="EC" id="6.3.4.13"/>
    </reaction>
</comment>
<evidence type="ECO:0000256" key="1">
    <source>
        <dbReference type="ARBA" id="ARBA00001936"/>
    </source>
</evidence>
<keyword evidence="8 13" id="KW-0067">ATP-binding</keyword>
<dbReference type="PATRIC" id="fig|861299.3.peg.3956"/>
<dbReference type="HAMAP" id="MF_00138">
    <property type="entry name" value="GARS"/>
    <property type="match status" value="1"/>
</dbReference>
<dbReference type="Gene3D" id="3.40.50.20">
    <property type="match status" value="1"/>
</dbReference>
<evidence type="ECO:0000259" key="14">
    <source>
        <dbReference type="PROSITE" id="PS50975"/>
    </source>
</evidence>
<dbReference type="GO" id="GO:0046872">
    <property type="term" value="F:metal ion binding"/>
    <property type="evidence" value="ECO:0007669"/>
    <property type="project" value="InterPro"/>
</dbReference>
<dbReference type="Proteomes" id="UP000019151">
    <property type="component" value="Chromosome"/>
</dbReference>
<protein>
    <recommendedName>
        <fullName evidence="4 12">Phosphoribosylamine--glycine ligase</fullName>
        <ecNumber evidence="4 12">6.3.4.13</ecNumber>
    </recommendedName>
    <alternativeName>
        <fullName evidence="12">GARS</fullName>
    </alternativeName>
    <alternativeName>
        <fullName evidence="10 12">Glycinamide ribonucleotide synthetase</fullName>
    </alternativeName>
    <alternativeName>
        <fullName evidence="11 12">Phosphoribosylglycinamide synthetase</fullName>
    </alternativeName>
</protein>
<comment type="cofactor">
    <cofactor evidence="1">
        <name>Mn(2+)</name>
        <dbReference type="ChEBI" id="CHEBI:29035"/>
    </cofactor>
</comment>
<evidence type="ECO:0000256" key="5">
    <source>
        <dbReference type="ARBA" id="ARBA00022598"/>
    </source>
</evidence>
<name>W0RM93_9BACT</name>
<evidence type="ECO:0000256" key="3">
    <source>
        <dbReference type="ARBA" id="ARBA00005174"/>
    </source>
</evidence>
<evidence type="ECO:0000313" key="16">
    <source>
        <dbReference type="Proteomes" id="UP000019151"/>
    </source>
</evidence>
<dbReference type="SUPFAM" id="SSF56059">
    <property type="entry name" value="Glutathione synthetase ATP-binding domain-like"/>
    <property type="match status" value="1"/>
</dbReference>
<dbReference type="Gene3D" id="3.30.1490.20">
    <property type="entry name" value="ATP-grasp fold, A domain"/>
    <property type="match status" value="1"/>
</dbReference>
<proteinExistence type="inferred from homology"/>
<evidence type="ECO:0000256" key="10">
    <source>
        <dbReference type="ARBA" id="ARBA00042242"/>
    </source>
</evidence>
<keyword evidence="16" id="KW-1185">Reference proteome</keyword>
<dbReference type="EMBL" id="CP007128">
    <property type="protein sequence ID" value="AHG91435.1"/>
    <property type="molecule type" value="Genomic_DNA"/>
</dbReference>
<comment type="similarity">
    <text evidence="9 12">Belongs to the GARS family.</text>
</comment>
<evidence type="ECO:0000256" key="7">
    <source>
        <dbReference type="ARBA" id="ARBA00022755"/>
    </source>
</evidence>
<dbReference type="STRING" id="861299.J421_3898"/>
<evidence type="ECO:0000313" key="15">
    <source>
        <dbReference type="EMBL" id="AHG91435.1"/>
    </source>
</evidence>
<dbReference type="HOGENOM" id="CLU_027420_3_1_0"/>
<dbReference type="OrthoDB" id="9807240at2"/>
<dbReference type="NCBIfam" id="TIGR00877">
    <property type="entry name" value="purD"/>
    <property type="match status" value="1"/>
</dbReference>
<dbReference type="RefSeq" id="WP_025412884.1">
    <property type="nucleotide sequence ID" value="NZ_CP007128.1"/>
</dbReference>
<evidence type="ECO:0000256" key="6">
    <source>
        <dbReference type="ARBA" id="ARBA00022741"/>
    </source>
</evidence>
<organism evidence="15 16">
    <name type="scientific">Gemmatirosa kalamazoonensis</name>
    <dbReference type="NCBI Taxonomy" id="861299"/>
    <lineage>
        <taxon>Bacteria</taxon>
        <taxon>Pseudomonadati</taxon>
        <taxon>Gemmatimonadota</taxon>
        <taxon>Gemmatimonadia</taxon>
        <taxon>Gemmatimonadales</taxon>
        <taxon>Gemmatimonadaceae</taxon>
        <taxon>Gemmatirosa</taxon>
    </lineage>
</organism>
<dbReference type="SMART" id="SM01209">
    <property type="entry name" value="GARS_A"/>
    <property type="match status" value="1"/>
</dbReference>
<evidence type="ECO:0000256" key="13">
    <source>
        <dbReference type="PROSITE-ProRule" id="PRU00409"/>
    </source>
</evidence>
<dbReference type="PROSITE" id="PS50975">
    <property type="entry name" value="ATP_GRASP"/>
    <property type="match status" value="1"/>
</dbReference>
<dbReference type="SUPFAM" id="SSF51246">
    <property type="entry name" value="Rudiment single hybrid motif"/>
    <property type="match status" value="1"/>
</dbReference>
<dbReference type="KEGG" id="gba:J421_3898"/>
<dbReference type="InterPro" id="IPR011054">
    <property type="entry name" value="Rudment_hybrid_motif"/>
</dbReference>
<dbReference type="GO" id="GO:0009113">
    <property type="term" value="P:purine nucleobase biosynthetic process"/>
    <property type="evidence" value="ECO:0007669"/>
    <property type="project" value="InterPro"/>
</dbReference>
<dbReference type="InParanoid" id="W0RM93"/>
<gene>
    <name evidence="12" type="primary">purD</name>
    <name evidence="15" type="ORF">J421_3898</name>
</gene>
<dbReference type="SMART" id="SM01210">
    <property type="entry name" value="GARS_C"/>
    <property type="match status" value="1"/>
</dbReference>
<evidence type="ECO:0000256" key="11">
    <source>
        <dbReference type="ARBA" id="ARBA00042864"/>
    </source>
</evidence>
<sequence length="428" mass="45008">MKVLLVGGGGREHALAWKLKRENPDTEIVAAPGNPGIATLGRCVNVSATDVDALVALAEQQRPAFTLVGPEAPLAAGLVDRFRARGLPAFGPTQDAAEIETSKAFAKRLMLDAGVPTARATRHTDPTDAKRAAAALGAPVVVKYSGLAAGKGVVVAHTMRDAERAIDDMLVGHVYGEAEVLVEEFMEGEELSVFYLTDGHAALPLVPAQDHKRLHDGDEGPNTGGMGAYAPVSLDAGDALERIVLPTLGAMRDARRPFTGLLYAGLMLTADGPRVVEFNCRFGDPETQAVLPVMDALGLPLGELMLAIARGDRLPDAGWTVATPPAAVTTVLAAHGYPEKPRTGDPIELPAQVPAGVEIFHAGTKRDADGRLVTAGGRVLAVTAVAPSFDDARATSRAVAESIRFDGRQMRRDIGWREAERLAGTARD</sequence>
<keyword evidence="6 13" id="KW-0547">Nucleotide-binding</keyword>
<dbReference type="InterPro" id="IPR016185">
    <property type="entry name" value="PreATP-grasp_dom_sf"/>
</dbReference>
<dbReference type="GO" id="GO:0005524">
    <property type="term" value="F:ATP binding"/>
    <property type="evidence" value="ECO:0007669"/>
    <property type="project" value="UniProtKB-UniRule"/>
</dbReference>
<dbReference type="AlphaFoldDB" id="W0RM93"/>
<keyword evidence="5 12" id="KW-0436">Ligase</keyword>
<evidence type="ECO:0000256" key="4">
    <source>
        <dbReference type="ARBA" id="ARBA00013255"/>
    </source>
</evidence>
<reference evidence="15 16" key="1">
    <citation type="journal article" date="2014" name="Genome Announc.">
        <title>Genome Sequence and Methylome of Soil Bacterium Gemmatirosa kalamazoonensis KBS708T, a Member of the Rarely Cultivated Gemmatimonadetes Phylum.</title>
        <authorList>
            <person name="Debruyn J.M."/>
            <person name="Radosevich M."/>
            <person name="Wommack K.E."/>
            <person name="Polson S.W."/>
            <person name="Hauser L.J."/>
            <person name="Fawaz M.N."/>
            <person name="Korlach J."/>
            <person name="Tsai Y.C."/>
        </authorList>
    </citation>
    <scope>NUCLEOTIDE SEQUENCE [LARGE SCALE GENOMIC DNA]</scope>
    <source>
        <strain evidence="15 16">KBS708</strain>
    </source>
</reference>
<dbReference type="InterPro" id="IPR020559">
    <property type="entry name" value="PRibGlycinamide_synth_CS"/>
</dbReference>